<accession>A0A2N5TTQ0</accession>
<reference evidence="2 3" key="1">
    <citation type="submission" date="2017-11" db="EMBL/GenBank/DDBJ databases">
        <title>De novo assembly and phasing of dikaryotic genomes from two isolates of Puccinia coronata f. sp. avenae, the causal agent of oat crown rust.</title>
        <authorList>
            <person name="Miller M.E."/>
            <person name="Zhang Y."/>
            <person name="Omidvar V."/>
            <person name="Sperschneider J."/>
            <person name="Schwessinger B."/>
            <person name="Raley C."/>
            <person name="Palmer J.M."/>
            <person name="Garnica D."/>
            <person name="Upadhyaya N."/>
            <person name="Rathjen J."/>
            <person name="Taylor J.M."/>
            <person name="Park R.F."/>
            <person name="Dodds P.N."/>
            <person name="Hirsch C.D."/>
            <person name="Kianian S.F."/>
            <person name="Figueroa M."/>
        </authorList>
    </citation>
    <scope>NUCLEOTIDE SEQUENCE [LARGE SCALE GENOMIC DNA]</scope>
    <source>
        <strain evidence="2">12SD80</strain>
    </source>
</reference>
<organism evidence="2 3">
    <name type="scientific">Puccinia coronata f. sp. avenae</name>
    <dbReference type="NCBI Taxonomy" id="200324"/>
    <lineage>
        <taxon>Eukaryota</taxon>
        <taxon>Fungi</taxon>
        <taxon>Dikarya</taxon>
        <taxon>Basidiomycota</taxon>
        <taxon>Pucciniomycotina</taxon>
        <taxon>Pucciniomycetes</taxon>
        <taxon>Pucciniales</taxon>
        <taxon>Pucciniaceae</taxon>
        <taxon>Puccinia</taxon>
    </lineage>
</organism>
<dbReference type="InterPro" id="IPR013815">
    <property type="entry name" value="ATP_grasp_subdomain_1"/>
</dbReference>
<feature type="compositionally biased region" description="Low complexity" evidence="1">
    <location>
        <begin position="768"/>
        <end position="777"/>
    </location>
</feature>
<evidence type="ECO:0000313" key="2">
    <source>
        <dbReference type="EMBL" id="PLW28864.1"/>
    </source>
</evidence>
<dbReference type="Gene3D" id="3.90.1770.10">
    <property type="entry name" value="PreATP-grasp domain"/>
    <property type="match status" value="1"/>
</dbReference>
<feature type="compositionally biased region" description="Polar residues" evidence="1">
    <location>
        <begin position="561"/>
        <end position="574"/>
    </location>
</feature>
<dbReference type="GO" id="GO:0006633">
    <property type="term" value="P:fatty acid biosynthetic process"/>
    <property type="evidence" value="ECO:0007669"/>
    <property type="project" value="TreeGrafter"/>
</dbReference>
<dbReference type="Proteomes" id="UP000235392">
    <property type="component" value="Unassembled WGS sequence"/>
</dbReference>
<proteinExistence type="predicted"/>
<feature type="compositionally biased region" description="Polar residues" evidence="1">
    <location>
        <begin position="543"/>
        <end position="554"/>
    </location>
</feature>
<dbReference type="PANTHER" id="PTHR45728">
    <property type="entry name" value="ACETYL-COA CARBOXYLASE, ISOFORM A"/>
    <property type="match status" value="1"/>
</dbReference>
<feature type="region of interest" description="Disordered" evidence="1">
    <location>
        <begin position="768"/>
        <end position="800"/>
    </location>
</feature>
<sequence>MPTGNRISKHKSKSITADSSLPLWIFIEKLVVKPDQLIKHRGQAGRLGLKKTWPKAQAWIQERAGQTCQCEGHQLGLRSHSATQLVLNQYANNAGDMVSNHPPVVQWDSMGLPLIKHALANLFPITSIISIPEDVNVQLLTGGCLTDQPPLAGPPWPQWLLALEQERTLDPVLRLPHDQRRHNFQLTLKLNWFQDALFQALPTGQTNASAPESISNTFLIDIIRSEPHPPPGSASQIGLSSEVRSSSGSSTWPIPVHSESFTSTQHNSKLSPTVEDLLIPSNTSGSLPSRCTPSVSTSHFVCQLQRPMLERSPGIFLNRITTSTNSLISEDLSTLALLTLSGALTRPSAGACKASHRQSSPLVGPAEPTPNPTSCSYYIASDEKLYALPFVAALPEISSIATEILDTPAGTLAAQSHFTSISSSSKLVSQSFATHSLGDVPDQKPVKYACSRRSRFLQNQLQCPARIADQFKQTINQLGLQLAELKHKSPSKAQLDAFACAHINTTLAALSDRLAKCQSYDKLVQLKAAASLSGLKEPRPRSPSATSSNKTNCNAPHPSIPRNNRPQTAPQTLLKTNPHSPLFSWAHKQPAARLQAEEDKGCLGTLLCLLNPLAPSQPPLNNQADARLPKKSVPAWLLMWPLEKIVVGPLSLLLSTATRILRLLLRLPLQGFTGFFIDHKWNLITSLNLKYTLRVYIPSSSLKDIQREDPNSSVSMGPLDLWLILLFNCHKRGSRLPLAWTGEQGLVFLILDELTIAGGFSATAAAPSSAAGAGSTSRENSCRRQDALPASEQKNISIGPPGPALRLLGDKISSTIVAQSARVPTMAWSSSSLSETKNSPQGYLTITDKVYKKACVTDVKVGLRISSTTAMLNTTPPRHLRRTLGLWPPSDSLSGPAQLCLPG</sequence>
<dbReference type="GO" id="GO:0005524">
    <property type="term" value="F:ATP binding"/>
    <property type="evidence" value="ECO:0007669"/>
    <property type="project" value="InterPro"/>
</dbReference>
<gene>
    <name evidence="2" type="ORF">PCASD_20073</name>
</gene>
<protein>
    <submittedName>
        <fullName evidence="2">Uncharacterized protein</fullName>
    </submittedName>
</protein>
<dbReference type="AlphaFoldDB" id="A0A2N5TTQ0"/>
<feature type="region of interest" description="Disordered" evidence="1">
    <location>
        <begin position="533"/>
        <end position="574"/>
    </location>
</feature>
<dbReference type="GO" id="GO:0005739">
    <property type="term" value="C:mitochondrion"/>
    <property type="evidence" value="ECO:0007669"/>
    <property type="project" value="TreeGrafter"/>
</dbReference>
<name>A0A2N5TTQ0_9BASI</name>
<comment type="caution">
    <text evidence="2">The sequence shown here is derived from an EMBL/GenBank/DDBJ whole genome shotgun (WGS) entry which is preliminary data.</text>
</comment>
<dbReference type="PANTHER" id="PTHR45728:SF3">
    <property type="entry name" value="ACETYL-COA CARBOXYLASE"/>
    <property type="match status" value="1"/>
</dbReference>
<dbReference type="Gene3D" id="3.30.1490.20">
    <property type="entry name" value="ATP-grasp fold, A domain"/>
    <property type="match status" value="1"/>
</dbReference>
<dbReference type="GO" id="GO:0003989">
    <property type="term" value="F:acetyl-CoA carboxylase activity"/>
    <property type="evidence" value="ECO:0007669"/>
    <property type="project" value="InterPro"/>
</dbReference>
<evidence type="ECO:0000256" key="1">
    <source>
        <dbReference type="SAM" id="MobiDB-lite"/>
    </source>
</evidence>
<dbReference type="InterPro" id="IPR049076">
    <property type="entry name" value="ACCA"/>
</dbReference>
<dbReference type="EMBL" id="PGCI01000350">
    <property type="protein sequence ID" value="PLW28864.1"/>
    <property type="molecule type" value="Genomic_DNA"/>
</dbReference>
<evidence type="ECO:0000313" key="3">
    <source>
        <dbReference type="Proteomes" id="UP000235392"/>
    </source>
</evidence>